<dbReference type="AlphaFoldDB" id="M2NBL9"/>
<dbReference type="InterPro" id="IPR019182">
    <property type="entry name" value="Cytochrome_b-c1_su10_fun"/>
</dbReference>
<evidence type="ECO:0000313" key="2">
    <source>
        <dbReference type="EMBL" id="EMC96305.1"/>
    </source>
</evidence>
<dbReference type="EMBL" id="KB445555">
    <property type="protein sequence ID" value="EMC96305.1"/>
    <property type="molecule type" value="Genomic_DNA"/>
</dbReference>
<reference evidence="2 3" key="1">
    <citation type="journal article" date="2012" name="PLoS Pathog.">
        <title>Diverse lifestyles and strategies of plant pathogenesis encoded in the genomes of eighteen Dothideomycetes fungi.</title>
        <authorList>
            <person name="Ohm R.A."/>
            <person name="Feau N."/>
            <person name="Henrissat B."/>
            <person name="Schoch C.L."/>
            <person name="Horwitz B.A."/>
            <person name="Barry K.W."/>
            <person name="Condon B.J."/>
            <person name="Copeland A.C."/>
            <person name="Dhillon B."/>
            <person name="Glaser F."/>
            <person name="Hesse C.N."/>
            <person name="Kosti I."/>
            <person name="LaButti K."/>
            <person name="Lindquist E.A."/>
            <person name="Lucas S."/>
            <person name="Salamov A.A."/>
            <person name="Bradshaw R.E."/>
            <person name="Ciuffetti L."/>
            <person name="Hamelin R.C."/>
            <person name="Kema G.H.J."/>
            <person name="Lawrence C."/>
            <person name="Scott J.A."/>
            <person name="Spatafora J.W."/>
            <person name="Turgeon B.G."/>
            <person name="de Wit P.J.G.M."/>
            <person name="Zhong S."/>
            <person name="Goodwin S.B."/>
            <person name="Grigoriev I.V."/>
        </authorList>
    </citation>
    <scope>NUCLEOTIDE SEQUENCE [LARGE SCALE GENOMIC DNA]</scope>
    <source>
        <strain evidence="2 3">UAMH 10762</strain>
    </source>
</reference>
<dbReference type="RefSeq" id="XP_007676442.1">
    <property type="nucleotide sequence ID" value="XM_007678252.1"/>
</dbReference>
<gene>
    <name evidence="2" type="ORF">BAUCODRAFT_156498</name>
</gene>
<dbReference type="eggNOG" id="ENOG502SBV5">
    <property type="taxonomic scope" value="Eukaryota"/>
</dbReference>
<dbReference type="OMA" id="DKFFTHE"/>
<feature type="transmembrane region" description="Helical" evidence="1">
    <location>
        <begin position="60"/>
        <end position="79"/>
    </location>
</feature>
<keyword evidence="1" id="KW-0812">Transmembrane</keyword>
<dbReference type="Pfam" id="PF09796">
    <property type="entry name" value="QCR10"/>
    <property type="match status" value="1"/>
</dbReference>
<keyword evidence="1" id="KW-1133">Transmembrane helix</keyword>
<keyword evidence="1" id="KW-0472">Membrane</keyword>
<protein>
    <submittedName>
        <fullName evidence="2">Uncharacterized protein</fullName>
    </submittedName>
</protein>
<dbReference type="GeneID" id="19109316"/>
<evidence type="ECO:0000256" key="1">
    <source>
        <dbReference type="SAM" id="Phobius"/>
    </source>
</evidence>
<name>M2NBL9_BAUPA</name>
<sequence length="111" mass="12787">MRRSLIRMAQYGLESEGARGVRPPFHRRRVDYQSFKSQFGPEYKIGWHAYGLNMTQATRYMSLAAGMGISLGIFGIFFLDAVPRVQRDILQKLPFIGSYFVHEVPPEDNPF</sequence>
<dbReference type="PANTHER" id="PTHR28254:SF1">
    <property type="entry name" value="CYTOCHROME B-C1 COMPLEX SUBUNIT 10, MITOCHONDRIAL"/>
    <property type="match status" value="1"/>
</dbReference>
<dbReference type="PANTHER" id="PTHR28254">
    <property type="entry name" value="CYTOCHROME B-C1 COMPLEX SUBUNIT 10"/>
    <property type="match status" value="1"/>
</dbReference>
<dbReference type="GO" id="GO:0006122">
    <property type="term" value="P:mitochondrial electron transport, ubiquinol to cytochrome c"/>
    <property type="evidence" value="ECO:0007669"/>
    <property type="project" value="InterPro"/>
</dbReference>
<accession>M2NBL9</accession>
<dbReference type="OrthoDB" id="2391627at2759"/>
<dbReference type="Proteomes" id="UP000011761">
    <property type="component" value="Unassembled WGS sequence"/>
</dbReference>
<dbReference type="KEGG" id="bcom:BAUCODRAFT_156498"/>
<dbReference type="GO" id="GO:0005739">
    <property type="term" value="C:mitochondrion"/>
    <property type="evidence" value="ECO:0007669"/>
    <property type="project" value="GOC"/>
</dbReference>
<dbReference type="STRING" id="717646.M2NBL9"/>
<keyword evidence="3" id="KW-1185">Reference proteome</keyword>
<evidence type="ECO:0000313" key="3">
    <source>
        <dbReference type="Proteomes" id="UP000011761"/>
    </source>
</evidence>
<organism evidence="2 3">
    <name type="scientific">Baudoinia panamericana (strain UAMH 10762)</name>
    <name type="common">Angels' share fungus</name>
    <name type="synonym">Baudoinia compniacensis (strain UAMH 10762)</name>
    <dbReference type="NCBI Taxonomy" id="717646"/>
    <lineage>
        <taxon>Eukaryota</taxon>
        <taxon>Fungi</taxon>
        <taxon>Dikarya</taxon>
        <taxon>Ascomycota</taxon>
        <taxon>Pezizomycotina</taxon>
        <taxon>Dothideomycetes</taxon>
        <taxon>Dothideomycetidae</taxon>
        <taxon>Mycosphaerellales</taxon>
        <taxon>Teratosphaeriaceae</taxon>
        <taxon>Baudoinia</taxon>
    </lineage>
</organism>
<proteinExistence type="predicted"/>
<dbReference type="HOGENOM" id="CLU_152072_0_0_1"/>